<dbReference type="Pfam" id="PF03372">
    <property type="entry name" value="Exo_endo_phos"/>
    <property type="match status" value="1"/>
</dbReference>
<feature type="signal peptide" evidence="1">
    <location>
        <begin position="1"/>
        <end position="37"/>
    </location>
</feature>
<dbReference type="SUPFAM" id="SSF56219">
    <property type="entry name" value="DNase I-like"/>
    <property type="match status" value="1"/>
</dbReference>
<dbReference type="RefSeq" id="WP_104435127.1">
    <property type="nucleotide sequence ID" value="NZ_PTJD01000016.1"/>
</dbReference>
<organism evidence="3 4">
    <name type="scientific">Kineococcus xinjiangensis</name>
    <dbReference type="NCBI Taxonomy" id="512762"/>
    <lineage>
        <taxon>Bacteria</taxon>
        <taxon>Bacillati</taxon>
        <taxon>Actinomycetota</taxon>
        <taxon>Actinomycetes</taxon>
        <taxon>Kineosporiales</taxon>
        <taxon>Kineosporiaceae</taxon>
        <taxon>Kineococcus</taxon>
    </lineage>
</organism>
<keyword evidence="3" id="KW-0378">Hydrolase</keyword>
<dbReference type="EMBL" id="PTJD01000016">
    <property type="protein sequence ID" value="PPK92205.1"/>
    <property type="molecule type" value="Genomic_DNA"/>
</dbReference>
<keyword evidence="3" id="KW-0269">Exonuclease</keyword>
<keyword evidence="3" id="KW-0540">Nuclease</keyword>
<feature type="domain" description="Endonuclease/exonuclease/phosphatase" evidence="2">
    <location>
        <begin position="63"/>
        <end position="296"/>
    </location>
</feature>
<keyword evidence="1" id="KW-0732">Signal</keyword>
<dbReference type="OrthoDB" id="155529at2"/>
<dbReference type="Proteomes" id="UP000239485">
    <property type="component" value="Unassembled WGS sequence"/>
</dbReference>
<evidence type="ECO:0000313" key="4">
    <source>
        <dbReference type="Proteomes" id="UP000239485"/>
    </source>
</evidence>
<name>A0A2S6IDB2_9ACTN</name>
<evidence type="ECO:0000313" key="3">
    <source>
        <dbReference type="EMBL" id="PPK92205.1"/>
    </source>
</evidence>
<dbReference type="InterPro" id="IPR036691">
    <property type="entry name" value="Endo/exonu/phosph_ase_sf"/>
</dbReference>
<reference evidence="3 4" key="1">
    <citation type="submission" date="2018-02" db="EMBL/GenBank/DDBJ databases">
        <title>Genomic Encyclopedia of Archaeal and Bacterial Type Strains, Phase II (KMG-II): from individual species to whole genera.</title>
        <authorList>
            <person name="Goeker M."/>
        </authorList>
    </citation>
    <scope>NUCLEOTIDE SEQUENCE [LARGE SCALE GENOMIC DNA]</scope>
    <source>
        <strain evidence="3 4">DSM 22857</strain>
    </source>
</reference>
<gene>
    <name evidence="3" type="ORF">CLV92_11667</name>
</gene>
<feature type="chain" id="PRO_5017976305" evidence="1">
    <location>
        <begin position="38"/>
        <end position="323"/>
    </location>
</feature>
<sequence>MIRSATRSHSKYRLTTWLTAALAVAGASLVPAASAAAAPADTSDNKLVIIQHNTDKKGYGEAVAQAVQHGADAITLQELCESDAKYLRTPDGGGWNVLWRVQVNSPESNCPGVVVNGVTRQAKGVAILSKHRFGEDRTENLYSYDPAPVDDPLREYKLICQQLLGTGVEKSWVCTTHLALGYDEMDGSAFRQRQITKITNLLDPWVTDGRRVVLTGDFNAEPDTANLAALYRVTAGGTDSDKFWEGDQNDPNFCPNGPCQNMQNTTDPKRDANGDIVRPGRELDYFLVSHRRVNPRDGLKKEVTPSTTSGHHIIRGEVVFQPF</sequence>
<keyword evidence="3" id="KW-0255">Endonuclease</keyword>
<protein>
    <submittedName>
        <fullName evidence="3">Endonuclease/exonuclease/phosphatase family metal-dependent hydrolase</fullName>
    </submittedName>
</protein>
<proteinExistence type="predicted"/>
<dbReference type="AlphaFoldDB" id="A0A2S6IDB2"/>
<evidence type="ECO:0000256" key="1">
    <source>
        <dbReference type="SAM" id="SignalP"/>
    </source>
</evidence>
<dbReference type="GO" id="GO:0004519">
    <property type="term" value="F:endonuclease activity"/>
    <property type="evidence" value="ECO:0007669"/>
    <property type="project" value="UniProtKB-KW"/>
</dbReference>
<dbReference type="GO" id="GO:0004527">
    <property type="term" value="F:exonuclease activity"/>
    <property type="evidence" value="ECO:0007669"/>
    <property type="project" value="UniProtKB-KW"/>
</dbReference>
<dbReference type="Gene3D" id="3.60.10.10">
    <property type="entry name" value="Endonuclease/exonuclease/phosphatase"/>
    <property type="match status" value="1"/>
</dbReference>
<accession>A0A2S6IDB2</accession>
<keyword evidence="4" id="KW-1185">Reference proteome</keyword>
<comment type="caution">
    <text evidence="3">The sequence shown here is derived from an EMBL/GenBank/DDBJ whole genome shotgun (WGS) entry which is preliminary data.</text>
</comment>
<dbReference type="InterPro" id="IPR005135">
    <property type="entry name" value="Endo/exonuclease/phosphatase"/>
</dbReference>
<evidence type="ECO:0000259" key="2">
    <source>
        <dbReference type="Pfam" id="PF03372"/>
    </source>
</evidence>